<dbReference type="EMBL" id="UGNY01000001">
    <property type="protein sequence ID" value="STX38673.1"/>
    <property type="molecule type" value="Genomic_DNA"/>
</dbReference>
<proteinExistence type="predicted"/>
<evidence type="ECO:0000313" key="1">
    <source>
        <dbReference type="EMBL" id="STX38673.1"/>
    </source>
</evidence>
<dbReference type="RefSeq" id="WP_115175370.1">
    <property type="nucleotide sequence ID" value="NZ_UGNY01000001.1"/>
</dbReference>
<dbReference type="AlphaFoldDB" id="A0A378IUF2"/>
<dbReference type="Proteomes" id="UP000254033">
    <property type="component" value="Unassembled WGS sequence"/>
</dbReference>
<reference evidence="1 2" key="1">
    <citation type="submission" date="2018-06" db="EMBL/GenBank/DDBJ databases">
        <authorList>
            <consortium name="Pathogen Informatics"/>
            <person name="Doyle S."/>
        </authorList>
    </citation>
    <scope>NUCLEOTIDE SEQUENCE [LARGE SCALE GENOMIC DNA]</scope>
    <source>
        <strain evidence="1 2">NCTC11978</strain>
    </source>
</reference>
<organism evidence="1 2">
    <name type="scientific">Legionella feeleii</name>
    <dbReference type="NCBI Taxonomy" id="453"/>
    <lineage>
        <taxon>Bacteria</taxon>
        <taxon>Pseudomonadati</taxon>
        <taxon>Pseudomonadota</taxon>
        <taxon>Gammaproteobacteria</taxon>
        <taxon>Legionellales</taxon>
        <taxon>Legionellaceae</taxon>
        <taxon>Legionella</taxon>
    </lineage>
</organism>
<sequence length="83" mass="9472">MHTNAAKGTEVHSGEQFGIRGYWVNKDPDNPDVVYIEDIEDEVPEHKGRTTYIYFGPTQPTPEEINFLKQTMPGEIVSGDTWF</sequence>
<protein>
    <submittedName>
        <fullName evidence="1">Uncharacterized protein</fullName>
    </submittedName>
</protein>
<gene>
    <name evidence="1" type="ORF">NCTC11978_01861</name>
</gene>
<accession>A0A378IUF2</accession>
<evidence type="ECO:0000313" key="2">
    <source>
        <dbReference type="Proteomes" id="UP000254033"/>
    </source>
</evidence>
<name>A0A378IUF2_9GAMM</name>